<feature type="signal peptide" evidence="2">
    <location>
        <begin position="1"/>
        <end position="23"/>
    </location>
</feature>
<dbReference type="HOGENOM" id="CLU_520926_0_0_1"/>
<organism evidence="3 4">
    <name type="scientific">Verruconis gallopava</name>
    <dbReference type="NCBI Taxonomy" id="253628"/>
    <lineage>
        <taxon>Eukaryota</taxon>
        <taxon>Fungi</taxon>
        <taxon>Dikarya</taxon>
        <taxon>Ascomycota</taxon>
        <taxon>Pezizomycotina</taxon>
        <taxon>Dothideomycetes</taxon>
        <taxon>Pleosporomycetidae</taxon>
        <taxon>Venturiales</taxon>
        <taxon>Sympoventuriaceae</taxon>
        <taxon>Verruconis</taxon>
    </lineage>
</organism>
<dbReference type="RefSeq" id="XP_016215462.1">
    <property type="nucleotide sequence ID" value="XM_016356669.1"/>
</dbReference>
<gene>
    <name evidence="3" type="ORF">PV09_03465</name>
</gene>
<accession>A0A0D2AF55</accession>
<evidence type="ECO:0000256" key="1">
    <source>
        <dbReference type="SAM" id="MobiDB-lite"/>
    </source>
</evidence>
<sequence length="523" mass="51673">MSPRKSHFLSFSLLSTLYSAVHGSSAPFSNSSSSSTSSPVSACNSCFILAFEEFYSYPHSVEVNTVTATNMIIPMVTLHPDGSRETNYMTQTQQADASAPSSGITQPAADPFASLTWIVQGMTLTYPTTYVEFLQLQGGTSYLTQVDLQQTCTNDLSALDLPTDSITGLLVPIPPGTTVNSENPTAISAPPAIITYLNQIPAVSDQFGGTDVADCSWSKTVAVASSPEETSPLATVQKVSVSILTSVTADPVLVTAPAANSRTISDAIVHVENSATALDVPANTNTPQTNAQQNTPQNNAQQNTPQAQQQGAQTGGGNSQNTPGVGGAIAGVLNPSGSSNANAGGSNSNQASGGNGNGGSGGSQQSSNSGGSNGNQGSGGEGNGGNGGSPSAGTAPGGQSDQTNGGGNGSGPLPSPLVLIVGGTQTTVAPSVIANPAGTGSVTAFVLGPGSTLVVEGQSVVPVSATGASSPSTSGNVGNAIASGLGYTDSLSTGLADSIHGPNMPLWVMGAAAGVVGALAVGL</sequence>
<dbReference type="InParanoid" id="A0A0D2AF55"/>
<feature type="compositionally biased region" description="Gly residues" evidence="1">
    <location>
        <begin position="371"/>
        <end position="390"/>
    </location>
</feature>
<evidence type="ECO:0000256" key="2">
    <source>
        <dbReference type="SAM" id="SignalP"/>
    </source>
</evidence>
<feature type="compositionally biased region" description="Gly residues" evidence="1">
    <location>
        <begin position="313"/>
        <end position="329"/>
    </location>
</feature>
<evidence type="ECO:0000313" key="4">
    <source>
        <dbReference type="Proteomes" id="UP000053259"/>
    </source>
</evidence>
<dbReference type="AlphaFoldDB" id="A0A0D2AF55"/>
<dbReference type="OrthoDB" id="3650510at2759"/>
<feature type="compositionally biased region" description="Low complexity" evidence="1">
    <location>
        <begin position="281"/>
        <end position="312"/>
    </location>
</feature>
<feature type="chain" id="PRO_5002238426" evidence="2">
    <location>
        <begin position="24"/>
        <end position="523"/>
    </location>
</feature>
<keyword evidence="2" id="KW-0732">Signal</keyword>
<dbReference type="GeneID" id="27311438"/>
<reference evidence="3 4" key="1">
    <citation type="submission" date="2015-01" db="EMBL/GenBank/DDBJ databases">
        <title>The Genome Sequence of Ochroconis gallopava CBS43764.</title>
        <authorList>
            <consortium name="The Broad Institute Genomics Platform"/>
            <person name="Cuomo C."/>
            <person name="de Hoog S."/>
            <person name="Gorbushina A."/>
            <person name="Stielow B."/>
            <person name="Teixiera M."/>
            <person name="Abouelleil A."/>
            <person name="Chapman S.B."/>
            <person name="Priest M."/>
            <person name="Young S.K."/>
            <person name="Wortman J."/>
            <person name="Nusbaum C."/>
            <person name="Birren B."/>
        </authorList>
    </citation>
    <scope>NUCLEOTIDE SEQUENCE [LARGE SCALE GENOMIC DNA]</scope>
    <source>
        <strain evidence="3 4">CBS 43764</strain>
    </source>
</reference>
<feature type="region of interest" description="Disordered" evidence="1">
    <location>
        <begin position="280"/>
        <end position="418"/>
    </location>
</feature>
<name>A0A0D2AF55_9PEZI</name>
<proteinExistence type="predicted"/>
<keyword evidence="4" id="KW-1185">Reference proteome</keyword>
<feature type="compositionally biased region" description="Gly residues" evidence="1">
    <location>
        <begin position="353"/>
        <end position="362"/>
    </location>
</feature>
<dbReference type="EMBL" id="KN847537">
    <property type="protein sequence ID" value="KIW05593.1"/>
    <property type="molecule type" value="Genomic_DNA"/>
</dbReference>
<dbReference type="VEuPathDB" id="FungiDB:PV09_03465"/>
<dbReference type="Proteomes" id="UP000053259">
    <property type="component" value="Unassembled WGS sequence"/>
</dbReference>
<feature type="compositionally biased region" description="Low complexity" evidence="1">
    <location>
        <begin position="334"/>
        <end position="352"/>
    </location>
</feature>
<evidence type="ECO:0000313" key="3">
    <source>
        <dbReference type="EMBL" id="KIW05593.1"/>
    </source>
</evidence>
<protein>
    <submittedName>
        <fullName evidence="3">Uncharacterized protein</fullName>
    </submittedName>
</protein>
<feature type="compositionally biased region" description="Low complexity" evidence="1">
    <location>
        <begin position="391"/>
        <end position="403"/>
    </location>
</feature>